<gene>
    <name evidence="13" type="primary">malQ</name>
    <name evidence="13" type="ORF">DXC78_09795</name>
    <name evidence="12" type="ORF">HF861_00705</name>
    <name evidence="11" type="ORF">PND82_00605</name>
</gene>
<dbReference type="EMBL" id="QUSK01000023">
    <property type="protein sequence ID" value="RGD74698.1"/>
    <property type="molecule type" value="Genomic_DNA"/>
</dbReference>
<dbReference type="Pfam" id="PF02446">
    <property type="entry name" value="Glyco_hydro_77"/>
    <property type="match status" value="1"/>
</dbReference>
<accession>A0A3E3E184</accession>
<evidence type="ECO:0000256" key="5">
    <source>
        <dbReference type="ARBA" id="ARBA00022676"/>
    </source>
</evidence>
<evidence type="ECO:0000256" key="4">
    <source>
        <dbReference type="ARBA" id="ARBA00020295"/>
    </source>
</evidence>
<evidence type="ECO:0000313" key="12">
    <source>
        <dbReference type="EMBL" id="NME43408.1"/>
    </source>
</evidence>
<comment type="similarity">
    <text evidence="2 10">Belongs to the disproportionating enzyme family.</text>
</comment>
<dbReference type="EMBL" id="JAQLXO010000001">
    <property type="protein sequence ID" value="MDB7981317.1"/>
    <property type="molecule type" value="Genomic_DNA"/>
</dbReference>
<keyword evidence="7 10" id="KW-0119">Carbohydrate metabolism</keyword>
<dbReference type="GO" id="GO:0004134">
    <property type="term" value="F:4-alpha-glucanotransferase activity"/>
    <property type="evidence" value="ECO:0007669"/>
    <property type="project" value="UniProtKB-EC"/>
</dbReference>
<keyword evidence="5 10" id="KW-0328">Glycosyltransferase</keyword>
<dbReference type="InterPro" id="IPR003385">
    <property type="entry name" value="Glyco_hydro_77"/>
</dbReference>
<dbReference type="GO" id="GO:0005975">
    <property type="term" value="P:carbohydrate metabolic process"/>
    <property type="evidence" value="ECO:0007669"/>
    <property type="project" value="InterPro"/>
</dbReference>
<reference evidence="12 15" key="2">
    <citation type="submission" date="2020-04" db="EMBL/GenBank/DDBJ databases">
        <authorList>
            <person name="Hitch T.C.A."/>
            <person name="Wylensek D."/>
            <person name="Clavel T."/>
        </authorList>
    </citation>
    <scope>NUCLEOTIDE SEQUENCE [LARGE SCALE GENOMIC DNA]</scope>
    <source>
        <strain evidence="12 15">BSM-383-APC-22F</strain>
    </source>
</reference>
<reference evidence="11" key="3">
    <citation type="submission" date="2023-01" db="EMBL/GenBank/DDBJ databases">
        <title>Human gut microbiome strain richness.</title>
        <authorList>
            <person name="Chen-Liaw A."/>
        </authorList>
    </citation>
    <scope>NUCLEOTIDE SEQUENCE</scope>
    <source>
        <strain evidence="11">D8_m1001271B151109d0_201107</strain>
    </source>
</reference>
<reference evidence="13 14" key="1">
    <citation type="submission" date="2018-08" db="EMBL/GenBank/DDBJ databases">
        <title>A genome reference for cultivated species of the human gut microbiota.</title>
        <authorList>
            <person name="Zou Y."/>
            <person name="Xue W."/>
            <person name="Luo G."/>
        </authorList>
    </citation>
    <scope>NUCLEOTIDE SEQUENCE [LARGE SCALE GENOMIC DNA]</scope>
    <source>
        <strain evidence="13 14">TF08-11</strain>
    </source>
</reference>
<comment type="caution">
    <text evidence="13">The sequence shown here is derived from an EMBL/GenBank/DDBJ whole genome shotgun (WGS) entry which is preliminary data.</text>
</comment>
<dbReference type="Proteomes" id="UP000540014">
    <property type="component" value="Unassembled WGS sequence"/>
</dbReference>
<evidence type="ECO:0000313" key="14">
    <source>
        <dbReference type="Proteomes" id="UP000260721"/>
    </source>
</evidence>
<evidence type="ECO:0000256" key="1">
    <source>
        <dbReference type="ARBA" id="ARBA00000439"/>
    </source>
</evidence>
<dbReference type="RefSeq" id="WP_117446863.1">
    <property type="nucleotide sequence ID" value="NZ_CALCIP010000037.1"/>
</dbReference>
<evidence type="ECO:0000313" key="11">
    <source>
        <dbReference type="EMBL" id="MDB7981317.1"/>
    </source>
</evidence>
<dbReference type="EC" id="2.4.1.25" evidence="3 10"/>
<dbReference type="Proteomes" id="UP000260721">
    <property type="component" value="Unassembled WGS sequence"/>
</dbReference>
<sequence>MKRSAGILCPIFSLPSNYGIGTLGQSAYDFIDFLSDSNQTYWQILPIGGTGYGDSPYQSFSIYAGNPYFIDLDELIQEDLLKKEEVQTLEWGTSTSHIEYNTLYDLRFKVLKIAVKRFLNQPTKDYIDFCQKESNWLIDYSLFMSIKQYFNGKPFLEWPISYRLKEEGAISYLKEELKDEIEFWKVCQYFFFQQYFKLKDYANSKGIQIIGDIPIYVALDSVDVWSNPELFQLDSMRQPIDVAGCPPDGFSADGQLWGNPLFRWDVMEKDQYAWWIQRIKHQLRFVDVLRIDHFRGFESYYSIPFGSKNARHGVWEKGPGYPFFEIVKNQVPNAKIIAEDLGFLTDEVIELVKQCGFPGMKILQFAFDSRDTGSGYLPHMYIHNSVAYTGTHDNDTIVGWYTSCASEDREFANQYLNINSDQEIHWQMIRAVLASVSNLAIIPIQDYLGYNSNGRINIPSTTGNNWTWRLKQDELNETLSSQIADMTRLYGR</sequence>
<evidence type="ECO:0000256" key="9">
    <source>
        <dbReference type="ARBA" id="ARBA00031501"/>
    </source>
</evidence>
<dbReference type="SUPFAM" id="SSF51445">
    <property type="entry name" value="(Trans)glycosidases"/>
    <property type="match status" value="1"/>
</dbReference>
<dbReference type="EMBL" id="JABAFR010000001">
    <property type="protein sequence ID" value="NME43408.1"/>
    <property type="molecule type" value="Genomic_DNA"/>
</dbReference>
<dbReference type="NCBIfam" id="NF011080">
    <property type="entry name" value="PRK14508.1-3"/>
    <property type="match status" value="1"/>
</dbReference>
<evidence type="ECO:0000313" key="15">
    <source>
        <dbReference type="Proteomes" id="UP000540014"/>
    </source>
</evidence>
<dbReference type="NCBIfam" id="TIGR00217">
    <property type="entry name" value="malQ"/>
    <property type="match status" value="1"/>
</dbReference>
<dbReference type="PANTHER" id="PTHR32438:SF5">
    <property type="entry name" value="4-ALPHA-GLUCANOTRANSFERASE DPE1, CHLOROPLASTIC_AMYLOPLASTIC"/>
    <property type="match status" value="1"/>
</dbReference>
<evidence type="ECO:0000256" key="3">
    <source>
        <dbReference type="ARBA" id="ARBA00012560"/>
    </source>
</evidence>
<dbReference type="Gene3D" id="3.20.20.80">
    <property type="entry name" value="Glycosidases"/>
    <property type="match status" value="1"/>
</dbReference>
<evidence type="ECO:0000256" key="6">
    <source>
        <dbReference type="ARBA" id="ARBA00022679"/>
    </source>
</evidence>
<evidence type="ECO:0000256" key="10">
    <source>
        <dbReference type="RuleBase" id="RU361207"/>
    </source>
</evidence>
<evidence type="ECO:0000256" key="7">
    <source>
        <dbReference type="ARBA" id="ARBA00023277"/>
    </source>
</evidence>
<protein>
    <recommendedName>
        <fullName evidence="4 10">4-alpha-glucanotransferase</fullName>
        <ecNumber evidence="3 10">2.4.1.25</ecNumber>
    </recommendedName>
    <alternativeName>
        <fullName evidence="8 10">Amylomaltase</fullName>
    </alternativeName>
    <alternativeName>
        <fullName evidence="9 10">Disproportionating enzyme</fullName>
    </alternativeName>
</protein>
<evidence type="ECO:0000256" key="2">
    <source>
        <dbReference type="ARBA" id="ARBA00005684"/>
    </source>
</evidence>
<name>A0A3E3E184_9FIRM</name>
<proteinExistence type="inferred from homology"/>
<organism evidence="13 14">
    <name type="scientific">Faecalicoccus pleomorphus</name>
    <dbReference type="NCBI Taxonomy" id="1323"/>
    <lineage>
        <taxon>Bacteria</taxon>
        <taxon>Bacillati</taxon>
        <taxon>Bacillota</taxon>
        <taxon>Erysipelotrichia</taxon>
        <taxon>Erysipelotrichales</taxon>
        <taxon>Erysipelotrichaceae</taxon>
        <taxon>Faecalicoccus</taxon>
    </lineage>
</organism>
<comment type="catalytic activity">
    <reaction evidence="1 10">
        <text>Transfers a segment of a (1-&gt;4)-alpha-D-glucan to a new position in an acceptor, which may be glucose or a (1-&gt;4)-alpha-D-glucan.</text>
        <dbReference type="EC" id="2.4.1.25"/>
    </reaction>
</comment>
<evidence type="ECO:0000256" key="8">
    <source>
        <dbReference type="ARBA" id="ARBA00031423"/>
    </source>
</evidence>
<dbReference type="PANTHER" id="PTHR32438">
    <property type="entry name" value="4-ALPHA-GLUCANOTRANSFERASE DPE1, CHLOROPLASTIC/AMYLOPLASTIC"/>
    <property type="match status" value="1"/>
</dbReference>
<dbReference type="InterPro" id="IPR017853">
    <property type="entry name" value="GH"/>
</dbReference>
<dbReference type="AlphaFoldDB" id="A0A3E3E184"/>
<dbReference type="Proteomes" id="UP001212981">
    <property type="component" value="Unassembled WGS sequence"/>
</dbReference>
<keyword evidence="6 10" id="KW-0808">Transferase</keyword>
<evidence type="ECO:0000313" key="13">
    <source>
        <dbReference type="EMBL" id="RGD74698.1"/>
    </source>
</evidence>